<protein>
    <recommendedName>
        <fullName evidence="2">DUF7029 domain-containing protein</fullName>
    </recommendedName>
</protein>
<accession>A0A6G1KF55</accession>
<evidence type="ECO:0000259" key="2">
    <source>
        <dbReference type="Pfam" id="PF22974"/>
    </source>
</evidence>
<dbReference type="Pfam" id="PF22974">
    <property type="entry name" value="DUF7029"/>
    <property type="match status" value="1"/>
</dbReference>
<feature type="chain" id="PRO_5026270826" description="DUF7029 domain-containing protein" evidence="1">
    <location>
        <begin position="25"/>
        <end position="764"/>
    </location>
</feature>
<sequence>MVLCPVPKVCVFLLATYLSTGVSASSSDGLTTSRVLRAATKKSDFARRSMRITPRFENELAYIESENGWSGSPIFASQVKLGSEVPILHLEEIEHHLQDVQCGEGTMKLHFVDMVSARDAKASCSGPNGGRIITSHNGCNTEGERSVYKVNDATLSADEHILELAVVESTWKDAFKRFDITFGYTADDHLFRRHSDFERIRRRQDFDIPTDTPEDVISQSFDVSLSLIDAPFGLPAFVTDLVPFPSIPIDLRCKECSTTGTVVLTQGAININLTEIADIVPDNESFITGGFFELAANDLSAHIELIAKPIHSDKFTVSLPGVPIQGFVIPGIGEAGVTFDHSLEVSYDITESIEVTYGFEVVVPSPSTIRLELTDFAKSSVVGFADTKLTPLPFNANITDINILLGAAYLPNIPIGFKFLDQLTAQVKVGMDLPRLDLRLTTRDGVDEQCKPVVDLPGVFSELGPLVLAEANVSVSLDVAADFKFLLLPLVPAFDPAVNIFETTFQLLPSCLAADKGFVPVSQVLAIATGLGNYTPAATTVLGNYTPAATTVLGNYTPAATTAAISTSTPCPTSTVGVTHSQTYVSTATPIPISSSAIAKYSSVIEGSGYSAPPAPYSPPASVTSHFTVAPNETGGYSAPPAPYSPPASVTSHFTVIPNETGGYSAPPAPYSPPASVTSHFTVTPNETGGYSAPPAPYLPPANATSQKTLATSGTGGYTIPTNSPVEFPGAATREFVPSLNWSASGWQIMVLGMGLVGGAMMTL</sequence>
<dbReference type="OrthoDB" id="5382170at2759"/>
<evidence type="ECO:0000313" key="3">
    <source>
        <dbReference type="EMBL" id="KAF2711410.1"/>
    </source>
</evidence>
<proteinExistence type="predicted"/>
<reference evidence="3" key="1">
    <citation type="journal article" date="2020" name="Stud. Mycol.">
        <title>101 Dothideomycetes genomes: a test case for predicting lifestyles and emergence of pathogens.</title>
        <authorList>
            <person name="Haridas S."/>
            <person name="Albert R."/>
            <person name="Binder M."/>
            <person name="Bloem J."/>
            <person name="Labutti K."/>
            <person name="Salamov A."/>
            <person name="Andreopoulos B."/>
            <person name="Baker S."/>
            <person name="Barry K."/>
            <person name="Bills G."/>
            <person name="Bluhm B."/>
            <person name="Cannon C."/>
            <person name="Castanera R."/>
            <person name="Culley D."/>
            <person name="Daum C."/>
            <person name="Ezra D."/>
            <person name="Gonzalez J."/>
            <person name="Henrissat B."/>
            <person name="Kuo A."/>
            <person name="Liang C."/>
            <person name="Lipzen A."/>
            <person name="Lutzoni F."/>
            <person name="Magnuson J."/>
            <person name="Mondo S."/>
            <person name="Nolan M."/>
            <person name="Ohm R."/>
            <person name="Pangilinan J."/>
            <person name="Park H.-J."/>
            <person name="Ramirez L."/>
            <person name="Alfaro M."/>
            <person name="Sun H."/>
            <person name="Tritt A."/>
            <person name="Yoshinaga Y."/>
            <person name="Zwiers L.-H."/>
            <person name="Turgeon B."/>
            <person name="Goodwin S."/>
            <person name="Spatafora J."/>
            <person name="Crous P."/>
            <person name="Grigoriev I."/>
        </authorList>
    </citation>
    <scope>NUCLEOTIDE SEQUENCE</scope>
    <source>
        <strain evidence="3">CBS 279.74</strain>
    </source>
</reference>
<keyword evidence="4" id="KW-1185">Reference proteome</keyword>
<evidence type="ECO:0000256" key="1">
    <source>
        <dbReference type="SAM" id="SignalP"/>
    </source>
</evidence>
<feature type="domain" description="DUF7029" evidence="2">
    <location>
        <begin position="82"/>
        <end position="179"/>
    </location>
</feature>
<gene>
    <name evidence="3" type="ORF">K504DRAFT_532002</name>
</gene>
<organism evidence="3 4">
    <name type="scientific">Pleomassaria siparia CBS 279.74</name>
    <dbReference type="NCBI Taxonomy" id="1314801"/>
    <lineage>
        <taxon>Eukaryota</taxon>
        <taxon>Fungi</taxon>
        <taxon>Dikarya</taxon>
        <taxon>Ascomycota</taxon>
        <taxon>Pezizomycotina</taxon>
        <taxon>Dothideomycetes</taxon>
        <taxon>Pleosporomycetidae</taxon>
        <taxon>Pleosporales</taxon>
        <taxon>Pleomassariaceae</taxon>
        <taxon>Pleomassaria</taxon>
    </lineage>
</organism>
<keyword evidence="1" id="KW-0732">Signal</keyword>
<dbReference type="EMBL" id="MU005767">
    <property type="protein sequence ID" value="KAF2711410.1"/>
    <property type="molecule type" value="Genomic_DNA"/>
</dbReference>
<dbReference type="InterPro" id="IPR054293">
    <property type="entry name" value="DUF7029"/>
</dbReference>
<feature type="signal peptide" evidence="1">
    <location>
        <begin position="1"/>
        <end position="24"/>
    </location>
</feature>
<dbReference type="Proteomes" id="UP000799428">
    <property type="component" value="Unassembled WGS sequence"/>
</dbReference>
<evidence type="ECO:0000313" key="4">
    <source>
        <dbReference type="Proteomes" id="UP000799428"/>
    </source>
</evidence>
<dbReference type="AlphaFoldDB" id="A0A6G1KF55"/>
<name>A0A6G1KF55_9PLEO</name>